<dbReference type="EMBL" id="LNYH01000151">
    <property type="protein sequence ID" value="KTD14015.1"/>
    <property type="molecule type" value="Genomic_DNA"/>
</dbReference>
<comment type="pathway">
    <text evidence="1">Lipid metabolism.</text>
</comment>
<dbReference type="GO" id="GO:0005886">
    <property type="term" value="C:plasma membrane"/>
    <property type="evidence" value="ECO:0007669"/>
    <property type="project" value="UniProtKB-SubCell"/>
</dbReference>
<feature type="chain" id="PRO_5023501633" description="Phosphatidylserine decarboxylase beta chain" evidence="12">
    <location>
        <begin position="1"/>
        <end position="249"/>
    </location>
</feature>
<gene>
    <name evidence="12 14" type="primary">psd</name>
    <name evidence="14" type="ORF">Lisr_2791</name>
</gene>
<dbReference type="HAMAP" id="MF_00662">
    <property type="entry name" value="PS_decarb_PSD_B_type1"/>
    <property type="match status" value="1"/>
</dbReference>
<evidence type="ECO:0000256" key="13">
    <source>
        <dbReference type="SAM" id="Phobius"/>
    </source>
</evidence>
<dbReference type="UniPathway" id="UPA00558">
    <property type="reaction ID" value="UER00616"/>
</dbReference>
<dbReference type="InterPro" id="IPR033177">
    <property type="entry name" value="PSD-B"/>
</dbReference>
<keyword evidence="5 12" id="KW-0443">Lipid metabolism</keyword>
<keyword evidence="7 12" id="KW-0865">Zymogen</keyword>
<keyword evidence="10 12" id="KW-1208">Phospholipid metabolism</keyword>
<keyword evidence="9 12" id="KW-0456">Lyase</keyword>
<dbReference type="PANTHER" id="PTHR10067:SF6">
    <property type="entry name" value="PHOSPHATIDYLSERINE DECARBOXYLASE PROENZYME, MITOCHONDRIAL"/>
    <property type="match status" value="1"/>
</dbReference>
<evidence type="ECO:0000256" key="12">
    <source>
        <dbReference type="HAMAP-Rule" id="MF_00662"/>
    </source>
</evidence>
<dbReference type="OrthoDB" id="9802030at2"/>
<keyword evidence="11 12" id="KW-0670">Pyruvate</keyword>
<keyword evidence="3 12" id="KW-0444">Lipid biosynthesis</keyword>
<comment type="pathway">
    <text evidence="12">Phospholipid metabolism; phosphatidylethanolamine biosynthesis; phosphatidylethanolamine from CDP-diacylglycerol: step 2/2.</text>
</comment>
<feature type="active site" description="Charge relay system; for autoendoproteolytic cleavage activity" evidence="12">
    <location>
        <position position="146"/>
    </location>
</feature>
<keyword evidence="13" id="KW-1133">Transmembrane helix</keyword>
<keyword evidence="6 12" id="KW-0472">Membrane</keyword>
<evidence type="ECO:0000256" key="7">
    <source>
        <dbReference type="ARBA" id="ARBA00023145"/>
    </source>
</evidence>
<feature type="chain" id="PRO_5023501632" description="Phosphatidylserine decarboxylase alpha chain" evidence="12">
    <location>
        <begin position="250"/>
        <end position="285"/>
    </location>
</feature>
<evidence type="ECO:0000256" key="1">
    <source>
        <dbReference type="ARBA" id="ARBA00005189"/>
    </source>
</evidence>
<organism evidence="14 15">
    <name type="scientific">Legionella israelensis</name>
    <dbReference type="NCBI Taxonomy" id="454"/>
    <lineage>
        <taxon>Bacteria</taxon>
        <taxon>Pseudomonadati</taxon>
        <taxon>Pseudomonadota</taxon>
        <taxon>Gammaproteobacteria</taxon>
        <taxon>Legionellales</taxon>
        <taxon>Legionellaceae</taxon>
        <taxon>Legionella</taxon>
    </lineage>
</organism>
<dbReference type="Proteomes" id="UP000054761">
    <property type="component" value="Unassembled WGS sequence"/>
</dbReference>
<comment type="catalytic activity">
    <reaction evidence="12">
        <text>a 1,2-diacyl-sn-glycero-3-phospho-L-serine + H(+) = a 1,2-diacyl-sn-glycero-3-phosphoethanolamine + CO2</text>
        <dbReference type="Rhea" id="RHEA:20828"/>
        <dbReference type="ChEBI" id="CHEBI:15378"/>
        <dbReference type="ChEBI" id="CHEBI:16526"/>
        <dbReference type="ChEBI" id="CHEBI:57262"/>
        <dbReference type="ChEBI" id="CHEBI:64612"/>
        <dbReference type="EC" id="4.1.1.65"/>
    </reaction>
</comment>
<feature type="active site" description="Charge relay system; for autoendoproteolytic cleavage activity" evidence="12">
    <location>
        <position position="89"/>
    </location>
</feature>
<dbReference type="STRING" id="454.Lisr_2791"/>
<evidence type="ECO:0000256" key="2">
    <source>
        <dbReference type="ARBA" id="ARBA00022475"/>
    </source>
</evidence>
<protein>
    <recommendedName>
        <fullName evidence="12">Phosphatidylserine decarboxylase proenzyme</fullName>
        <ecNumber evidence="12">4.1.1.65</ecNumber>
    </recommendedName>
    <component>
        <recommendedName>
            <fullName evidence="12">Phosphatidylserine decarboxylase alpha chain</fullName>
        </recommendedName>
    </component>
    <component>
        <recommendedName>
            <fullName evidence="12">Phosphatidylserine decarboxylase beta chain</fullName>
        </recommendedName>
    </component>
</protein>
<dbReference type="AlphaFoldDB" id="A0A0W0V1N8"/>
<dbReference type="RefSeq" id="WP_058503058.1">
    <property type="nucleotide sequence ID" value="NZ_CAAAJA010000018.1"/>
</dbReference>
<feature type="active site" description="Charge relay system; for autoendoproteolytic cleavage activity" evidence="12">
    <location>
        <position position="250"/>
    </location>
</feature>
<name>A0A0W0V1N8_9GAMM</name>
<evidence type="ECO:0000256" key="9">
    <source>
        <dbReference type="ARBA" id="ARBA00023239"/>
    </source>
</evidence>
<proteinExistence type="inferred from homology"/>
<dbReference type="EC" id="4.1.1.65" evidence="12"/>
<comment type="subunit">
    <text evidence="12">Heterodimer of a large membrane-associated beta subunit and a small pyruvoyl-containing alpha subunit.</text>
</comment>
<feature type="active site" description="Schiff-base intermediate with substrate; via pyruvic acid; for decarboxylase activity" evidence="12">
    <location>
        <position position="250"/>
    </location>
</feature>
<evidence type="ECO:0000256" key="8">
    <source>
        <dbReference type="ARBA" id="ARBA00023209"/>
    </source>
</evidence>
<comment type="cofactor">
    <cofactor evidence="12">
        <name>pyruvate</name>
        <dbReference type="ChEBI" id="CHEBI:15361"/>
    </cofactor>
    <text evidence="12">Binds 1 pyruvoyl group covalently per subunit.</text>
</comment>
<dbReference type="NCBIfam" id="TIGR00163">
    <property type="entry name" value="PS_decarb"/>
    <property type="match status" value="1"/>
</dbReference>
<comment type="subcellular location">
    <subcellularLocation>
        <location evidence="12">Cell membrane</location>
        <topology evidence="12">Peripheral membrane protein</topology>
    </subcellularLocation>
</comment>
<comment type="PTM">
    <text evidence="12">Is synthesized initially as an inactive proenzyme. Formation of the active enzyme involves a self-maturation process in which the active site pyruvoyl group is generated from an internal serine residue via an autocatalytic post-translational modification. Two non-identical subunits are generated from the proenzyme in this reaction, and the pyruvate is formed at the N-terminus of the alpha chain, which is derived from the carboxyl end of the proenzyme. The autoendoproteolytic cleavage occurs by a canonical serine protease mechanism, in which the side chain hydroxyl group of the serine supplies its oxygen atom to form the C-terminus of the beta chain, while the remainder of the serine residue undergoes an oxidative deamination to produce ammonia and the pyruvoyl prosthetic group on the alpha chain. During this reaction, the Ser that is part of the protease active site of the proenzyme becomes the pyruvoyl prosthetic group, which constitutes an essential element of the active site of the mature decarboxylase.</text>
</comment>
<evidence type="ECO:0000256" key="11">
    <source>
        <dbReference type="ARBA" id="ARBA00023317"/>
    </source>
</evidence>
<dbReference type="InterPro" id="IPR033178">
    <property type="entry name" value="PSD_type1_pro"/>
</dbReference>
<keyword evidence="2 12" id="KW-1003">Cell membrane</keyword>
<reference evidence="14 15" key="1">
    <citation type="submission" date="2015-11" db="EMBL/GenBank/DDBJ databases">
        <title>Genomic analysis of 38 Legionella species identifies large and diverse effector repertoires.</title>
        <authorList>
            <person name="Burstein D."/>
            <person name="Amaro F."/>
            <person name="Zusman T."/>
            <person name="Lifshitz Z."/>
            <person name="Cohen O."/>
            <person name="Gilbert J.A."/>
            <person name="Pupko T."/>
            <person name="Shuman H.A."/>
            <person name="Segal G."/>
        </authorList>
    </citation>
    <scope>NUCLEOTIDE SEQUENCE [LARGE SCALE GENOMIC DNA]</scope>
    <source>
        <strain evidence="14 15">Bercovier 4</strain>
    </source>
</reference>
<evidence type="ECO:0000313" key="14">
    <source>
        <dbReference type="EMBL" id="KTD14015.1"/>
    </source>
</evidence>
<keyword evidence="15" id="KW-1185">Reference proteome</keyword>
<comment type="similarity">
    <text evidence="12">Belongs to the phosphatidylserine decarboxylase family. PSD-B subfamily. Prokaryotic type I sub-subfamily.</text>
</comment>
<sequence length="285" mass="32131">MVHDYLKTLPQYLLPKSGITALAGRFANVKKPSIKNFLIRQFIAQYQVDMSEALIADPSAYESFNDFFIRRLKPECRPLASTAIISPVDGTISEIGNIEQGQLLQAKKRFYAVDELLGSETALAKSFHQGRFATLYLSPKDYHRVHIPIACTLQEMSYLPGKLFSVQPATTRVIKRLFARNERLAIYFETKLGLMAMVMVGATIVGAIGTSWHGDLKRSRRSVHFDYKLLNQDKTSFLAGEEMGYFKLGSTVILMFADKSKMKWCENLQAGQNLRFGEPLGDLIC</sequence>
<accession>A0A0W0V1N8</accession>
<comment type="function">
    <text evidence="12">Catalyzes the formation of phosphatidylethanolamine (PtdEtn) from phosphatidylserine (PtdSer).</text>
</comment>
<keyword evidence="8 12" id="KW-0594">Phospholipid biosynthesis</keyword>
<keyword evidence="13" id="KW-0812">Transmembrane</keyword>
<dbReference type="InterPro" id="IPR003817">
    <property type="entry name" value="PS_Dcarbxylase"/>
</dbReference>
<dbReference type="PATRIC" id="fig|454.4.peg.3065"/>
<dbReference type="PANTHER" id="PTHR10067">
    <property type="entry name" value="PHOSPHATIDYLSERINE DECARBOXYLASE"/>
    <property type="match status" value="1"/>
</dbReference>
<feature type="site" description="Cleavage (non-hydrolytic); by autocatalysis" evidence="12">
    <location>
        <begin position="249"/>
        <end position="250"/>
    </location>
</feature>
<dbReference type="Pfam" id="PF02666">
    <property type="entry name" value="PS_Dcarbxylase"/>
    <property type="match status" value="1"/>
</dbReference>
<comment type="caution">
    <text evidence="14">The sequence shown here is derived from an EMBL/GenBank/DDBJ whole genome shotgun (WGS) entry which is preliminary data.</text>
</comment>
<keyword evidence="4 12" id="KW-0210">Decarboxylase</keyword>
<evidence type="ECO:0000256" key="6">
    <source>
        <dbReference type="ARBA" id="ARBA00023136"/>
    </source>
</evidence>
<dbReference type="GO" id="GO:0006646">
    <property type="term" value="P:phosphatidylethanolamine biosynthetic process"/>
    <property type="evidence" value="ECO:0007669"/>
    <property type="project" value="UniProtKB-UniRule"/>
</dbReference>
<feature type="transmembrane region" description="Helical" evidence="13">
    <location>
        <begin position="192"/>
        <end position="212"/>
    </location>
</feature>
<evidence type="ECO:0000256" key="4">
    <source>
        <dbReference type="ARBA" id="ARBA00022793"/>
    </source>
</evidence>
<evidence type="ECO:0000256" key="10">
    <source>
        <dbReference type="ARBA" id="ARBA00023264"/>
    </source>
</evidence>
<evidence type="ECO:0000313" key="15">
    <source>
        <dbReference type="Proteomes" id="UP000054761"/>
    </source>
</evidence>
<evidence type="ECO:0000256" key="5">
    <source>
        <dbReference type="ARBA" id="ARBA00023098"/>
    </source>
</evidence>
<evidence type="ECO:0000256" key="3">
    <source>
        <dbReference type="ARBA" id="ARBA00022516"/>
    </source>
</evidence>
<feature type="modified residue" description="Pyruvic acid (Ser); by autocatalysis" evidence="12">
    <location>
        <position position="250"/>
    </location>
</feature>
<dbReference type="GO" id="GO:0004609">
    <property type="term" value="F:phosphatidylserine decarboxylase activity"/>
    <property type="evidence" value="ECO:0007669"/>
    <property type="project" value="UniProtKB-UniRule"/>
</dbReference>